<dbReference type="EMBL" id="OX596090">
    <property type="protein sequence ID" value="CAI9711312.1"/>
    <property type="molecule type" value="Genomic_DNA"/>
</dbReference>
<evidence type="ECO:0000313" key="1">
    <source>
        <dbReference type="EMBL" id="CAI9711312.1"/>
    </source>
</evidence>
<reference evidence="1" key="1">
    <citation type="submission" date="2023-05" db="EMBL/GenBank/DDBJ databases">
        <authorList>
            <consortium name="ELIXIR-Norway"/>
        </authorList>
    </citation>
    <scope>NUCLEOTIDE SEQUENCE</scope>
</reference>
<evidence type="ECO:0000313" key="2">
    <source>
        <dbReference type="Proteomes" id="UP001162501"/>
    </source>
</evidence>
<organism evidence="1 2">
    <name type="scientific">Rangifer tarandus platyrhynchus</name>
    <name type="common">Svalbard reindeer</name>
    <dbReference type="NCBI Taxonomy" id="3082113"/>
    <lineage>
        <taxon>Eukaryota</taxon>
        <taxon>Metazoa</taxon>
        <taxon>Chordata</taxon>
        <taxon>Craniata</taxon>
        <taxon>Vertebrata</taxon>
        <taxon>Euteleostomi</taxon>
        <taxon>Mammalia</taxon>
        <taxon>Eutheria</taxon>
        <taxon>Laurasiatheria</taxon>
        <taxon>Artiodactyla</taxon>
        <taxon>Ruminantia</taxon>
        <taxon>Pecora</taxon>
        <taxon>Cervidae</taxon>
        <taxon>Odocoileinae</taxon>
        <taxon>Rangifer</taxon>
    </lineage>
</organism>
<name>A0ACB0FES3_RANTA</name>
<proteinExistence type="predicted"/>
<accession>A0ACB0FES3</accession>
<protein>
    <submittedName>
        <fullName evidence="1">Uncharacterized protein</fullName>
    </submittedName>
</protein>
<gene>
    <name evidence="1" type="ORF">MRATA1EN3_LOCUS22525</name>
</gene>
<dbReference type="Proteomes" id="UP001162501">
    <property type="component" value="Chromosome 6"/>
</dbReference>
<sequence>MWVWLQMTTERAIARTSSCQQPAPEPQPSFCTRRSSPLGADPGCRADAQRGAGTATGRSSSRAQDPGGSES</sequence>